<dbReference type="Proteomes" id="UP001140949">
    <property type="component" value="Unassembled WGS sequence"/>
</dbReference>
<dbReference type="AlphaFoldDB" id="A0AAX6FT25"/>
<proteinExistence type="predicted"/>
<dbReference type="EMBL" id="JANAVB010026166">
    <property type="protein sequence ID" value="KAJ6819500.1"/>
    <property type="molecule type" value="Genomic_DNA"/>
</dbReference>
<dbReference type="EMBL" id="JANAVB010025196">
    <property type="protein sequence ID" value="KAJ6820930.1"/>
    <property type="molecule type" value="Genomic_DNA"/>
</dbReference>
<evidence type="ECO:0000313" key="3">
    <source>
        <dbReference type="Proteomes" id="UP001140949"/>
    </source>
</evidence>
<keyword evidence="3" id="KW-1185">Reference proteome</keyword>
<gene>
    <name evidence="2" type="ORF">M6B38_394380</name>
    <name evidence="1" type="ORF">M6B38_402915</name>
</gene>
<protein>
    <submittedName>
        <fullName evidence="1">Uncharacterized protein</fullName>
    </submittedName>
</protein>
<evidence type="ECO:0000313" key="1">
    <source>
        <dbReference type="EMBL" id="KAJ6819500.1"/>
    </source>
</evidence>
<reference evidence="1" key="2">
    <citation type="submission" date="2023-04" db="EMBL/GenBank/DDBJ databases">
        <authorList>
            <person name="Bruccoleri R.E."/>
            <person name="Oakeley E.J."/>
            <person name="Faust A.-M."/>
            <person name="Dessus-Babus S."/>
            <person name="Altorfer M."/>
            <person name="Burckhardt D."/>
            <person name="Oertli M."/>
            <person name="Naumann U."/>
            <person name="Petersen F."/>
            <person name="Wong J."/>
        </authorList>
    </citation>
    <scope>NUCLEOTIDE SEQUENCE</scope>
    <source>
        <strain evidence="1">GSM-AAB239-AS_SAM_17_03QT</strain>
        <tissue evidence="1">Leaf</tissue>
    </source>
</reference>
<organism evidence="1 3">
    <name type="scientific">Iris pallida</name>
    <name type="common">Sweet iris</name>
    <dbReference type="NCBI Taxonomy" id="29817"/>
    <lineage>
        <taxon>Eukaryota</taxon>
        <taxon>Viridiplantae</taxon>
        <taxon>Streptophyta</taxon>
        <taxon>Embryophyta</taxon>
        <taxon>Tracheophyta</taxon>
        <taxon>Spermatophyta</taxon>
        <taxon>Magnoliopsida</taxon>
        <taxon>Liliopsida</taxon>
        <taxon>Asparagales</taxon>
        <taxon>Iridaceae</taxon>
        <taxon>Iridoideae</taxon>
        <taxon>Irideae</taxon>
        <taxon>Iris</taxon>
    </lineage>
</organism>
<name>A0AAX6FT25_IRIPA</name>
<comment type="caution">
    <text evidence="1">The sequence shown here is derived from an EMBL/GenBank/DDBJ whole genome shotgun (WGS) entry which is preliminary data.</text>
</comment>
<reference evidence="1" key="1">
    <citation type="journal article" date="2023" name="GigaByte">
        <title>Genome assembly of the bearded iris, Iris pallida Lam.</title>
        <authorList>
            <person name="Bruccoleri R.E."/>
            <person name="Oakeley E.J."/>
            <person name="Faust A.M.E."/>
            <person name="Altorfer M."/>
            <person name="Dessus-Babus S."/>
            <person name="Burckhardt D."/>
            <person name="Oertli M."/>
            <person name="Naumann U."/>
            <person name="Petersen F."/>
            <person name="Wong J."/>
        </authorList>
    </citation>
    <scope>NUCLEOTIDE SEQUENCE</scope>
    <source>
        <strain evidence="1">GSM-AAB239-AS_SAM_17_03QT</strain>
    </source>
</reference>
<sequence>MDCIKRLYSIAAMLYSGFLKELATNAVSHPLLPAFLHAVLQTSYL</sequence>
<evidence type="ECO:0000313" key="2">
    <source>
        <dbReference type="EMBL" id="KAJ6820930.1"/>
    </source>
</evidence>
<accession>A0AAX6FT25</accession>